<sequence>MENVAVRAETQEGEHEATVVVTLEGSSWQVNIRADPSDWERLTSVSDTDWSRRRAVRLGSVEGSAVWWHLSDDVLHLNVGDGGPEASDLAFVVPLSALRDVRALVAAVDDDWG</sequence>
<name>A0ABW4TR71_9ACTN</name>
<organism evidence="1 2">
    <name type="scientific">Nocardioides aestuarii</name>
    <dbReference type="NCBI Taxonomy" id="252231"/>
    <lineage>
        <taxon>Bacteria</taxon>
        <taxon>Bacillati</taxon>
        <taxon>Actinomycetota</taxon>
        <taxon>Actinomycetes</taxon>
        <taxon>Propionibacteriales</taxon>
        <taxon>Nocardioidaceae</taxon>
        <taxon>Nocardioides</taxon>
    </lineage>
</organism>
<dbReference type="RefSeq" id="WP_379190117.1">
    <property type="nucleotide sequence ID" value="NZ_JBHUGD010000004.1"/>
</dbReference>
<gene>
    <name evidence="1" type="ORF">ACFSDE_19295</name>
</gene>
<keyword evidence="2" id="KW-1185">Reference proteome</keyword>
<comment type="caution">
    <text evidence="1">The sequence shown here is derived from an EMBL/GenBank/DDBJ whole genome shotgun (WGS) entry which is preliminary data.</text>
</comment>
<accession>A0ABW4TR71</accession>
<dbReference type="Proteomes" id="UP001597351">
    <property type="component" value="Unassembled WGS sequence"/>
</dbReference>
<reference evidence="2" key="1">
    <citation type="journal article" date="2019" name="Int. J. Syst. Evol. Microbiol.">
        <title>The Global Catalogue of Microorganisms (GCM) 10K type strain sequencing project: providing services to taxonomists for standard genome sequencing and annotation.</title>
        <authorList>
            <consortium name="The Broad Institute Genomics Platform"/>
            <consortium name="The Broad Institute Genome Sequencing Center for Infectious Disease"/>
            <person name="Wu L."/>
            <person name="Ma J."/>
        </authorList>
    </citation>
    <scope>NUCLEOTIDE SEQUENCE [LARGE SCALE GENOMIC DNA]</scope>
    <source>
        <strain evidence="2">CGMCC 1.12477</strain>
    </source>
</reference>
<protein>
    <submittedName>
        <fullName evidence="1">Uncharacterized protein</fullName>
    </submittedName>
</protein>
<proteinExistence type="predicted"/>
<dbReference type="EMBL" id="JBHUGD010000004">
    <property type="protein sequence ID" value="MFD1948958.1"/>
    <property type="molecule type" value="Genomic_DNA"/>
</dbReference>
<evidence type="ECO:0000313" key="2">
    <source>
        <dbReference type="Proteomes" id="UP001597351"/>
    </source>
</evidence>
<evidence type="ECO:0000313" key="1">
    <source>
        <dbReference type="EMBL" id="MFD1948958.1"/>
    </source>
</evidence>